<keyword evidence="12" id="KW-1185">Reference proteome</keyword>
<dbReference type="SUPFAM" id="SSF48452">
    <property type="entry name" value="TPR-like"/>
    <property type="match status" value="1"/>
</dbReference>
<dbReference type="InterPro" id="IPR019734">
    <property type="entry name" value="TPR_rpt"/>
</dbReference>
<evidence type="ECO:0000256" key="4">
    <source>
        <dbReference type="ARBA" id="ARBA00022737"/>
    </source>
</evidence>
<evidence type="ECO:0000256" key="9">
    <source>
        <dbReference type="PROSITE-ProRule" id="PRU00339"/>
    </source>
</evidence>
<sequence>MTSTSDEHKKAGNAFFSSQLYDEAIREYSTAIIKNPGIATYYTNRALCYLKMAVYDRVSTDCEKALEIDPKSVKGHYLMGQALTELKRPEATGHLRRAMELGLDQKVAYLEEISTAYRKAKKQAWEVADSKRRLEESDLLKYLTNLVERDRQRMLELSKDDIDEGAEAAREEINTIHNERQSQIASLFAQANENGKERVVPDFALGKISFEVMTDPVISPSGITYDRTEIVSTIRKLGPFDPFTRQTLREADLIPNLAVKEAIEDFLKNNGWAVDF</sequence>
<accession>A0A507BXN2</accession>
<dbReference type="GO" id="GO:0043161">
    <property type="term" value="P:proteasome-mediated ubiquitin-dependent protein catabolic process"/>
    <property type="evidence" value="ECO:0007669"/>
    <property type="project" value="TreeGrafter"/>
</dbReference>
<dbReference type="EMBL" id="QEAO01000038">
    <property type="protein sequence ID" value="TPX31861.1"/>
    <property type="molecule type" value="Genomic_DNA"/>
</dbReference>
<dbReference type="GO" id="GO:0071218">
    <property type="term" value="P:cellular response to misfolded protein"/>
    <property type="evidence" value="ECO:0007669"/>
    <property type="project" value="TreeGrafter"/>
</dbReference>
<evidence type="ECO:0000256" key="6">
    <source>
        <dbReference type="ARBA" id="ARBA00022803"/>
    </source>
</evidence>
<reference evidence="11 12" key="1">
    <citation type="journal article" date="2019" name="Sci. Rep.">
        <title>Comparative genomics of chytrid fungi reveal insights into the obligate biotrophic and pathogenic lifestyle of Synchytrium endobioticum.</title>
        <authorList>
            <person name="van de Vossenberg B.T.L.H."/>
            <person name="Warris S."/>
            <person name="Nguyen H.D.T."/>
            <person name="van Gent-Pelzer M.P.E."/>
            <person name="Joly D.L."/>
            <person name="van de Geest H.C."/>
            <person name="Bonants P.J.M."/>
            <person name="Smith D.S."/>
            <person name="Levesque C.A."/>
            <person name="van der Lee T.A.J."/>
        </authorList>
    </citation>
    <scope>NUCLEOTIDE SEQUENCE [LARGE SCALE GENOMIC DNA]</scope>
    <source>
        <strain evidence="11 12">JEL517</strain>
    </source>
</reference>
<dbReference type="SMART" id="SM00504">
    <property type="entry name" value="Ubox"/>
    <property type="match status" value="1"/>
</dbReference>
<keyword evidence="4" id="KW-0677">Repeat</keyword>
<evidence type="ECO:0000313" key="12">
    <source>
        <dbReference type="Proteomes" id="UP000319731"/>
    </source>
</evidence>
<dbReference type="PROSITE" id="PS51698">
    <property type="entry name" value="U_BOX"/>
    <property type="match status" value="1"/>
</dbReference>
<dbReference type="InterPro" id="IPR011990">
    <property type="entry name" value="TPR-like_helical_dom_sf"/>
</dbReference>
<dbReference type="SUPFAM" id="SSF57850">
    <property type="entry name" value="RING/U-box"/>
    <property type="match status" value="1"/>
</dbReference>
<dbReference type="GO" id="GO:0061630">
    <property type="term" value="F:ubiquitin protein ligase activity"/>
    <property type="evidence" value="ECO:0007669"/>
    <property type="project" value="UniProtKB-EC"/>
</dbReference>
<evidence type="ECO:0000259" key="10">
    <source>
        <dbReference type="PROSITE" id="PS51698"/>
    </source>
</evidence>
<dbReference type="Gene3D" id="3.30.40.10">
    <property type="entry name" value="Zinc/RING finger domain, C3HC4 (zinc finger)"/>
    <property type="match status" value="1"/>
</dbReference>
<dbReference type="SMART" id="SM00028">
    <property type="entry name" value="TPR"/>
    <property type="match status" value="2"/>
</dbReference>
<dbReference type="PANTHER" id="PTHR46803:SF2">
    <property type="entry name" value="E3 UBIQUITIN-PROTEIN LIGASE CHIP"/>
    <property type="match status" value="1"/>
</dbReference>
<dbReference type="CDD" id="cd16654">
    <property type="entry name" value="RING-Ubox_CHIP"/>
    <property type="match status" value="1"/>
</dbReference>
<evidence type="ECO:0000256" key="3">
    <source>
        <dbReference type="ARBA" id="ARBA00022679"/>
    </source>
</evidence>
<feature type="domain" description="U-box" evidence="10">
    <location>
        <begin position="199"/>
        <end position="273"/>
    </location>
</feature>
<keyword evidence="6 9" id="KW-0802">TPR repeat</keyword>
<dbReference type="Proteomes" id="UP000319731">
    <property type="component" value="Unassembled WGS sequence"/>
</dbReference>
<keyword evidence="3" id="KW-0808">Transferase</keyword>
<dbReference type="PROSITE" id="PS50005">
    <property type="entry name" value="TPR"/>
    <property type="match status" value="1"/>
</dbReference>
<keyword evidence="5" id="KW-0833">Ubl conjugation pathway</keyword>
<evidence type="ECO:0000256" key="2">
    <source>
        <dbReference type="ARBA" id="ARBA00012483"/>
    </source>
</evidence>
<dbReference type="GO" id="GO:0006515">
    <property type="term" value="P:protein quality control for misfolded or incompletely synthesized proteins"/>
    <property type="evidence" value="ECO:0007669"/>
    <property type="project" value="TreeGrafter"/>
</dbReference>
<dbReference type="InterPro" id="IPR045202">
    <property type="entry name" value="CHIP_RING-Ubox"/>
</dbReference>
<evidence type="ECO:0000256" key="1">
    <source>
        <dbReference type="ARBA" id="ARBA00000900"/>
    </source>
</evidence>
<dbReference type="Pfam" id="PF04564">
    <property type="entry name" value="U-box"/>
    <property type="match status" value="1"/>
</dbReference>
<dbReference type="InterPro" id="IPR013083">
    <property type="entry name" value="Znf_RING/FYVE/PHD"/>
</dbReference>
<dbReference type="Pfam" id="PF18391">
    <property type="entry name" value="CHIP_TPR_N"/>
    <property type="match status" value="1"/>
</dbReference>
<evidence type="ECO:0000256" key="7">
    <source>
        <dbReference type="ARBA" id="ARBA00044534"/>
    </source>
</evidence>
<comment type="caution">
    <text evidence="11">The sequence shown here is derived from an EMBL/GenBank/DDBJ whole genome shotgun (WGS) entry which is preliminary data.</text>
</comment>
<dbReference type="GeneID" id="42006126"/>
<dbReference type="GO" id="GO:0005737">
    <property type="term" value="C:cytoplasm"/>
    <property type="evidence" value="ECO:0007669"/>
    <property type="project" value="TreeGrafter"/>
</dbReference>
<dbReference type="OrthoDB" id="629492at2759"/>
<evidence type="ECO:0000313" key="11">
    <source>
        <dbReference type="EMBL" id="TPX31861.1"/>
    </source>
</evidence>
<proteinExistence type="predicted"/>
<dbReference type="InterPro" id="IPR041312">
    <property type="entry name" value="CHIP_TPR_N"/>
</dbReference>
<evidence type="ECO:0000256" key="5">
    <source>
        <dbReference type="ARBA" id="ARBA00022786"/>
    </source>
</evidence>
<name>A0A507BXN2_9FUNG</name>
<dbReference type="PANTHER" id="PTHR46803">
    <property type="entry name" value="E3 UBIQUITIN-PROTEIN LIGASE CHIP"/>
    <property type="match status" value="1"/>
</dbReference>
<dbReference type="Gene3D" id="6.10.140.2020">
    <property type="match status" value="1"/>
</dbReference>
<dbReference type="GO" id="GO:0051087">
    <property type="term" value="F:protein-folding chaperone binding"/>
    <property type="evidence" value="ECO:0007669"/>
    <property type="project" value="TreeGrafter"/>
</dbReference>
<dbReference type="InterPro" id="IPR003613">
    <property type="entry name" value="Ubox_domain"/>
</dbReference>
<dbReference type="GO" id="GO:0000209">
    <property type="term" value="P:protein polyubiquitination"/>
    <property type="evidence" value="ECO:0007669"/>
    <property type="project" value="TreeGrafter"/>
</dbReference>
<dbReference type="STRING" id="1806994.A0A507BXN2"/>
<protein>
    <recommendedName>
        <fullName evidence="7">E3 ubiquitin-protein ligase CHIP</fullName>
        <ecNumber evidence="2">2.3.2.27</ecNumber>
    </recommendedName>
    <alternativeName>
        <fullName evidence="8">RING-type E3 ubiquitin transferase CHIP</fullName>
    </alternativeName>
</protein>
<evidence type="ECO:0000256" key="8">
    <source>
        <dbReference type="ARBA" id="ARBA00044543"/>
    </source>
</evidence>
<comment type="catalytic activity">
    <reaction evidence="1">
        <text>S-ubiquitinyl-[E2 ubiquitin-conjugating enzyme]-L-cysteine + [acceptor protein]-L-lysine = [E2 ubiquitin-conjugating enzyme]-L-cysteine + N(6)-ubiquitinyl-[acceptor protein]-L-lysine.</text>
        <dbReference type="EC" id="2.3.2.27"/>
    </reaction>
</comment>
<feature type="repeat" description="TPR" evidence="9">
    <location>
        <begin position="39"/>
        <end position="72"/>
    </location>
</feature>
<dbReference type="EC" id="2.3.2.27" evidence="2"/>
<organism evidence="11 12">
    <name type="scientific">Synchytrium microbalum</name>
    <dbReference type="NCBI Taxonomy" id="1806994"/>
    <lineage>
        <taxon>Eukaryota</taxon>
        <taxon>Fungi</taxon>
        <taxon>Fungi incertae sedis</taxon>
        <taxon>Chytridiomycota</taxon>
        <taxon>Chytridiomycota incertae sedis</taxon>
        <taxon>Chytridiomycetes</taxon>
        <taxon>Synchytriales</taxon>
        <taxon>Synchytriaceae</taxon>
        <taxon>Synchytrium</taxon>
    </lineage>
</organism>
<dbReference type="GO" id="GO:0045862">
    <property type="term" value="P:positive regulation of proteolysis"/>
    <property type="evidence" value="ECO:0007669"/>
    <property type="project" value="TreeGrafter"/>
</dbReference>
<gene>
    <name evidence="11" type="ORF">SmJEL517_g04901</name>
</gene>
<dbReference type="Gene3D" id="1.25.40.10">
    <property type="entry name" value="Tetratricopeptide repeat domain"/>
    <property type="match status" value="1"/>
</dbReference>
<dbReference type="RefSeq" id="XP_031023192.1">
    <property type="nucleotide sequence ID" value="XM_031170829.1"/>
</dbReference>
<dbReference type="AlphaFoldDB" id="A0A507BXN2"/>